<gene>
    <name evidence="2" type="ordered locus">Cyan7822_2000</name>
</gene>
<dbReference type="STRING" id="497965.Cyan7822_2000"/>
<dbReference type="PANTHER" id="PTHR12526:SF638">
    <property type="entry name" value="SPORE COAT PROTEIN SA"/>
    <property type="match status" value="1"/>
</dbReference>
<dbReference type="Pfam" id="PF00534">
    <property type="entry name" value="Glycos_transf_1"/>
    <property type="match status" value="1"/>
</dbReference>
<reference evidence="3" key="1">
    <citation type="journal article" date="2011" name="MBio">
        <title>Novel metabolic attributes of the genus Cyanothece, comprising a group of unicellular nitrogen-fixing Cyanobacteria.</title>
        <authorList>
            <person name="Bandyopadhyay A."/>
            <person name="Elvitigala T."/>
            <person name="Welsh E."/>
            <person name="Stockel J."/>
            <person name="Liberton M."/>
            <person name="Min H."/>
            <person name="Sherman L.A."/>
            <person name="Pakrasi H.B."/>
        </authorList>
    </citation>
    <scope>NUCLEOTIDE SEQUENCE [LARGE SCALE GENOMIC DNA]</scope>
    <source>
        <strain evidence="3">PCC 7822</strain>
    </source>
</reference>
<dbReference type="Proteomes" id="UP000008206">
    <property type="component" value="Chromosome"/>
</dbReference>
<keyword evidence="3" id="KW-1185">Reference proteome</keyword>
<evidence type="ECO:0000313" key="2">
    <source>
        <dbReference type="EMBL" id="ADN13982.1"/>
    </source>
</evidence>
<dbReference type="PANTHER" id="PTHR12526">
    <property type="entry name" value="GLYCOSYLTRANSFERASE"/>
    <property type="match status" value="1"/>
</dbReference>
<dbReference type="HOGENOM" id="CLU_052026_0_0_3"/>
<dbReference type="KEGG" id="cyj:Cyan7822_2000"/>
<evidence type="ECO:0000259" key="1">
    <source>
        <dbReference type="Pfam" id="PF00534"/>
    </source>
</evidence>
<accession>E0UBN8</accession>
<dbReference type="GO" id="GO:0016757">
    <property type="term" value="F:glycosyltransferase activity"/>
    <property type="evidence" value="ECO:0007669"/>
    <property type="project" value="InterPro"/>
</dbReference>
<dbReference type="AlphaFoldDB" id="E0UBN8"/>
<dbReference type="CAZy" id="GT4">
    <property type="family name" value="Glycosyltransferase Family 4"/>
</dbReference>
<organism evidence="2 3">
    <name type="scientific">Gloeothece verrucosa (strain PCC 7822)</name>
    <name type="common">Cyanothece sp. (strain PCC 7822)</name>
    <dbReference type="NCBI Taxonomy" id="497965"/>
    <lineage>
        <taxon>Bacteria</taxon>
        <taxon>Bacillati</taxon>
        <taxon>Cyanobacteriota</taxon>
        <taxon>Cyanophyceae</taxon>
        <taxon>Oscillatoriophycideae</taxon>
        <taxon>Chroococcales</taxon>
        <taxon>Aphanothecaceae</taxon>
        <taxon>Gloeothece</taxon>
        <taxon>Gloeothece verrucosa</taxon>
    </lineage>
</organism>
<dbReference type="OrthoDB" id="9775208at2"/>
<keyword evidence="2" id="KW-0808">Transferase</keyword>
<dbReference type="CDD" id="cd03801">
    <property type="entry name" value="GT4_PimA-like"/>
    <property type="match status" value="1"/>
</dbReference>
<feature type="domain" description="Glycosyl transferase family 1" evidence="1">
    <location>
        <begin position="261"/>
        <end position="429"/>
    </location>
</feature>
<name>E0UBN8_GLOV7</name>
<dbReference type="eggNOG" id="COG0438">
    <property type="taxonomic scope" value="Bacteria"/>
</dbReference>
<dbReference type="InterPro" id="IPR001296">
    <property type="entry name" value="Glyco_trans_1"/>
</dbReference>
<evidence type="ECO:0000313" key="3">
    <source>
        <dbReference type="Proteomes" id="UP000008206"/>
    </source>
</evidence>
<sequence>MLQENLRILIVAENASLNFGGEAALPLHYFRVLRQRGYEVWMLVHERTRQELKAKFPQDFERIYFIPDTFLHRFLHKFNKPLPDRLYWFTFGLMMRLLTQILQYSIIKKLIREKKINVIHQPIPVSPKEPSLIFGLGVPVIIGPMNGGMNFPPAFEKKENLLKTQAVKIARWFSDLANILIPGKYLATTLLVANSRTREALPSILHSKKIVELVENGVDLSVWQQKLLNQYGNRSVPQSWSENTLITEDSAQFNAQTEPITKFVYLGRLVDWKALDLLLMATKRVLEQIPIKLEIIGTGNQKSKLEKLAQELGLMSDPSTEKIIDTDVVHFAGWLSQADCAKKLELTDALILPSLYECGGAVVLEAMAMSKPVIATNWGGPADYITENCGILVDPISKESFIQGLADAMIKFAKNPEMRQQMGEAGRQRVVNHFDWEKKVDFILRIYQQELESHQQKELKVKGEEVFS</sequence>
<dbReference type="Gene3D" id="3.40.50.2000">
    <property type="entry name" value="Glycogen Phosphorylase B"/>
    <property type="match status" value="2"/>
</dbReference>
<dbReference type="SUPFAM" id="SSF53756">
    <property type="entry name" value="UDP-Glycosyltransferase/glycogen phosphorylase"/>
    <property type="match status" value="1"/>
</dbReference>
<protein>
    <submittedName>
        <fullName evidence="2">Glycosyl transferase group 1</fullName>
    </submittedName>
</protein>
<dbReference type="EMBL" id="CP002198">
    <property type="protein sequence ID" value="ADN13982.1"/>
    <property type="molecule type" value="Genomic_DNA"/>
</dbReference>
<dbReference type="RefSeq" id="WP_013322088.1">
    <property type="nucleotide sequence ID" value="NC_014501.1"/>
</dbReference>
<proteinExistence type="predicted"/>